<evidence type="ECO:0000313" key="3">
    <source>
        <dbReference type="Proteomes" id="UP000636800"/>
    </source>
</evidence>
<keyword evidence="1" id="KW-0812">Transmembrane</keyword>
<evidence type="ECO:0000256" key="1">
    <source>
        <dbReference type="SAM" id="Phobius"/>
    </source>
</evidence>
<organism evidence="2 3">
    <name type="scientific">Vanilla planifolia</name>
    <name type="common">Vanilla</name>
    <dbReference type="NCBI Taxonomy" id="51239"/>
    <lineage>
        <taxon>Eukaryota</taxon>
        <taxon>Viridiplantae</taxon>
        <taxon>Streptophyta</taxon>
        <taxon>Embryophyta</taxon>
        <taxon>Tracheophyta</taxon>
        <taxon>Spermatophyta</taxon>
        <taxon>Magnoliopsida</taxon>
        <taxon>Liliopsida</taxon>
        <taxon>Asparagales</taxon>
        <taxon>Orchidaceae</taxon>
        <taxon>Vanilloideae</taxon>
        <taxon>Vanilleae</taxon>
        <taxon>Vanilla</taxon>
    </lineage>
</organism>
<dbReference type="Proteomes" id="UP000636800">
    <property type="component" value="Chromosome 12"/>
</dbReference>
<proteinExistence type="predicted"/>
<keyword evidence="3" id="KW-1185">Reference proteome</keyword>
<reference evidence="2 3" key="1">
    <citation type="journal article" date="2020" name="Nat. Food">
        <title>A phased Vanilla planifolia genome enables genetic improvement of flavour and production.</title>
        <authorList>
            <person name="Hasing T."/>
            <person name="Tang H."/>
            <person name="Brym M."/>
            <person name="Khazi F."/>
            <person name="Huang T."/>
            <person name="Chambers A.H."/>
        </authorList>
    </citation>
    <scope>NUCLEOTIDE SEQUENCE [LARGE SCALE GENOMIC DNA]</scope>
    <source>
        <tissue evidence="2">Leaf</tissue>
    </source>
</reference>
<comment type="caution">
    <text evidence="2">The sequence shown here is derived from an EMBL/GenBank/DDBJ whole genome shotgun (WGS) entry which is preliminary data.</text>
</comment>
<dbReference type="AlphaFoldDB" id="A0A835PSB5"/>
<dbReference type="EMBL" id="JADCNL010000012">
    <property type="protein sequence ID" value="KAG0457725.1"/>
    <property type="molecule type" value="Genomic_DNA"/>
</dbReference>
<sequence length="175" mass="20264">MHPQQWPELTSFQWTPILEPEKPRSFYCSSAHCLVQEQLWVVVFVAPSAIGMARSMPWAVFAVSLLNGSICFGLLRICLTRLKEIVYFWRILPPQLHCRKKTSSLLRVSLLIRGKRHVAFSSGVLGGRNPLREQCLQLDQKVYWAQNHRSLREPPQLGIQEKEVFLYKAMQTSEE</sequence>
<feature type="transmembrane region" description="Helical" evidence="1">
    <location>
        <begin position="58"/>
        <end position="79"/>
    </location>
</feature>
<name>A0A835PSB5_VANPL</name>
<dbReference type="OrthoDB" id="187139at2759"/>
<protein>
    <submittedName>
        <fullName evidence="2">Uncharacterized protein</fullName>
    </submittedName>
</protein>
<evidence type="ECO:0000313" key="2">
    <source>
        <dbReference type="EMBL" id="KAG0457725.1"/>
    </source>
</evidence>
<keyword evidence="1" id="KW-0472">Membrane</keyword>
<gene>
    <name evidence="2" type="ORF">HPP92_022882</name>
</gene>
<keyword evidence="1" id="KW-1133">Transmembrane helix</keyword>
<accession>A0A835PSB5</accession>